<dbReference type="InterPro" id="IPR050095">
    <property type="entry name" value="ECF_ABC_transporter_ATP-bd"/>
</dbReference>
<feature type="domain" description="ABC transporter" evidence="4">
    <location>
        <begin position="3"/>
        <end position="207"/>
    </location>
</feature>
<accession>A0A9X9S4Y3</accession>
<organism evidence="5 6">
    <name type="scientific">Methanogenium organophilum</name>
    <dbReference type="NCBI Taxonomy" id="2199"/>
    <lineage>
        <taxon>Archaea</taxon>
        <taxon>Methanobacteriati</taxon>
        <taxon>Methanobacteriota</taxon>
        <taxon>Stenosarchaea group</taxon>
        <taxon>Methanomicrobia</taxon>
        <taxon>Methanomicrobiales</taxon>
        <taxon>Methanomicrobiaceae</taxon>
        <taxon>Methanogenium</taxon>
    </lineage>
</organism>
<dbReference type="InterPro" id="IPR027417">
    <property type="entry name" value="P-loop_NTPase"/>
</dbReference>
<evidence type="ECO:0000313" key="6">
    <source>
        <dbReference type="Proteomes" id="UP001163096"/>
    </source>
</evidence>
<keyword evidence="2" id="KW-0547">Nucleotide-binding</keyword>
<dbReference type="RefSeq" id="WP_268186788.1">
    <property type="nucleotide sequence ID" value="NZ_CP113361.1"/>
</dbReference>
<dbReference type="InterPro" id="IPR003439">
    <property type="entry name" value="ABC_transporter-like_ATP-bd"/>
</dbReference>
<dbReference type="Pfam" id="PF00005">
    <property type="entry name" value="ABC_tran"/>
    <property type="match status" value="1"/>
</dbReference>
<reference evidence="5" key="1">
    <citation type="submission" date="2022-11" db="EMBL/GenBank/DDBJ databases">
        <title>Complete genome sequence of Methanogenium organophilum DSM 3596.</title>
        <authorList>
            <person name="Chen S.-C."/>
            <person name="Lai S.-J."/>
            <person name="You Y.-T."/>
        </authorList>
    </citation>
    <scope>NUCLEOTIDE SEQUENCE</scope>
    <source>
        <strain evidence="5">DSM 3596</strain>
    </source>
</reference>
<evidence type="ECO:0000256" key="3">
    <source>
        <dbReference type="ARBA" id="ARBA00022840"/>
    </source>
</evidence>
<dbReference type="Proteomes" id="UP001163096">
    <property type="component" value="Chromosome"/>
</dbReference>
<sequence>MHLTAEHLSVSRGKWTLTANGVFNTGVHLVTGPVGSGKTTLASALAGILKPASGRIIRDGRTHLTLSMQFPEYHVTGFLVKDEIHSWHLPESEILLKAGLAGRQNTKTLTLSRGELKRLHLTCLLSGSWDVVILDEPFAGLDCREKTRICTTIEERKHPLTIIFTHEQAVLPAADFIWEIENNTLVYRGRVPDAIPAWKGAPRYLSYALEQGACPMNIRIQDAEVALCRMHD</sequence>
<dbReference type="PROSITE" id="PS50893">
    <property type="entry name" value="ABC_TRANSPORTER_2"/>
    <property type="match status" value="1"/>
</dbReference>
<dbReference type="GeneID" id="76833702"/>
<dbReference type="GO" id="GO:0005524">
    <property type="term" value="F:ATP binding"/>
    <property type="evidence" value="ECO:0007669"/>
    <property type="project" value="UniProtKB-KW"/>
</dbReference>
<dbReference type="Gene3D" id="3.40.50.300">
    <property type="entry name" value="P-loop containing nucleotide triphosphate hydrolases"/>
    <property type="match status" value="1"/>
</dbReference>
<dbReference type="SUPFAM" id="SSF52540">
    <property type="entry name" value="P-loop containing nucleoside triphosphate hydrolases"/>
    <property type="match status" value="1"/>
</dbReference>
<evidence type="ECO:0000256" key="2">
    <source>
        <dbReference type="ARBA" id="ARBA00022741"/>
    </source>
</evidence>
<keyword evidence="1" id="KW-0813">Transport</keyword>
<protein>
    <submittedName>
        <fullName evidence="5">Energy-coupling factor ABC transporter ATP-binding protein</fullName>
    </submittedName>
</protein>
<dbReference type="SMART" id="SM00382">
    <property type="entry name" value="AAA"/>
    <property type="match status" value="1"/>
</dbReference>
<dbReference type="KEGG" id="mou:OU421_01330"/>
<dbReference type="EMBL" id="CP113361">
    <property type="protein sequence ID" value="WAI01543.1"/>
    <property type="molecule type" value="Genomic_DNA"/>
</dbReference>
<evidence type="ECO:0000259" key="4">
    <source>
        <dbReference type="PROSITE" id="PS50893"/>
    </source>
</evidence>
<dbReference type="GO" id="GO:0016887">
    <property type="term" value="F:ATP hydrolysis activity"/>
    <property type="evidence" value="ECO:0007669"/>
    <property type="project" value="InterPro"/>
</dbReference>
<evidence type="ECO:0000313" key="5">
    <source>
        <dbReference type="EMBL" id="WAI01543.1"/>
    </source>
</evidence>
<dbReference type="PANTHER" id="PTHR43553">
    <property type="entry name" value="HEAVY METAL TRANSPORTER"/>
    <property type="match status" value="1"/>
</dbReference>
<evidence type="ECO:0000256" key="1">
    <source>
        <dbReference type="ARBA" id="ARBA00022448"/>
    </source>
</evidence>
<dbReference type="AlphaFoldDB" id="A0A9X9S4Y3"/>
<dbReference type="GO" id="GO:0043190">
    <property type="term" value="C:ATP-binding cassette (ABC) transporter complex"/>
    <property type="evidence" value="ECO:0007669"/>
    <property type="project" value="TreeGrafter"/>
</dbReference>
<name>A0A9X9S4Y3_METOG</name>
<keyword evidence="3 5" id="KW-0067">ATP-binding</keyword>
<keyword evidence="6" id="KW-1185">Reference proteome</keyword>
<proteinExistence type="predicted"/>
<gene>
    <name evidence="5" type="ORF">OU421_01330</name>
</gene>
<dbReference type="GO" id="GO:0042626">
    <property type="term" value="F:ATPase-coupled transmembrane transporter activity"/>
    <property type="evidence" value="ECO:0007669"/>
    <property type="project" value="TreeGrafter"/>
</dbReference>
<dbReference type="InterPro" id="IPR003593">
    <property type="entry name" value="AAA+_ATPase"/>
</dbReference>